<name>A0A366FCA5_9HYPH</name>
<reference evidence="1 2" key="1">
    <citation type="submission" date="2018-06" db="EMBL/GenBank/DDBJ databases">
        <title>Genomic Encyclopedia of Type Strains, Phase IV (KMG-IV): sequencing the most valuable type-strain genomes for metagenomic binning, comparative biology and taxonomic classification.</title>
        <authorList>
            <person name="Goeker M."/>
        </authorList>
    </citation>
    <scope>NUCLEOTIDE SEQUENCE [LARGE SCALE GENOMIC DNA]</scope>
    <source>
        <strain evidence="1 2">DSM 24875</strain>
    </source>
</reference>
<dbReference type="OrthoDB" id="7889158at2"/>
<comment type="caution">
    <text evidence="1">The sequence shown here is derived from an EMBL/GenBank/DDBJ whole genome shotgun (WGS) entry which is preliminary data.</text>
</comment>
<dbReference type="RefSeq" id="WP_113889943.1">
    <property type="nucleotide sequence ID" value="NZ_QNRK01000014.1"/>
</dbReference>
<sequence length="75" mass="8156">MTELLDHAVRTVLTLSPATQDALARILLELAGDDPAPITLDAEENASFDASFTEAERGAFATDDEVRAIWARRGR</sequence>
<proteinExistence type="predicted"/>
<protein>
    <recommendedName>
        <fullName evidence="3">Addiction module component</fullName>
    </recommendedName>
</protein>
<keyword evidence="2" id="KW-1185">Reference proteome</keyword>
<gene>
    <name evidence="1" type="ORF">DFR50_114143</name>
</gene>
<dbReference type="Proteomes" id="UP000253529">
    <property type="component" value="Unassembled WGS sequence"/>
</dbReference>
<dbReference type="EMBL" id="QNRK01000014">
    <property type="protein sequence ID" value="RBP12313.1"/>
    <property type="molecule type" value="Genomic_DNA"/>
</dbReference>
<evidence type="ECO:0000313" key="1">
    <source>
        <dbReference type="EMBL" id="RBP12313.1"/>
    </source>
</evidence>
<evidence type="ECO:0000313" key="2">
    <source>
        <dbReference type="Proteomes" id="UP000253529"/>
    </source>
</evidence>
<dbReference type="AlphaFoldDB" id="A0A366FCA5"/>
<organism evidence="1 2">
    <name type="scientific">Roseiarcus fermentans</name>
    <dbReference type="NCBI Taxonomy" id="1473586"/>
    <lineage>
        <taxon>Bacteria</taxon>
        <taxon>Pseudomonadati</taxon>
        <taxon>Pseudomonadota</taxon>
        <taxon>Alphaproteobacteria</taxon>
        <taxon>Hyphomicrobiales</taxon>
        <taxon>Roseiarcaceae</taxon>
        <taxon>Roseiarcus</taxon>
    </lineage>
</organism>
<accession>A0A366FCA5</accession>
<evidence type="ECO:0008006" key="3">
    <source>
        <dbReference type="Google" id="ProtNLM"/>
    </source>
</evidence>